<evidence type="ECO:0008006" key="6">
    <source>
        <dbReference type="Google" id="ProtNLM"/>
    </source>
</evidence>
<dbReference type="CDD" id="cd18799">
    <property type="entry name" value="SF2_C_EcoAI-like"/>
    <property type="match status" value="1"/>
</dbReference>
<accession>A0A1E3QVU9</accession>
<dbReference type="RefSeq" id="XP_018987117.1">
    <property type="nucleotide sequence ID" value="XM_019128014.1"/>
</dbReference>
<dbReference type="PROSITE" id="PS51192">
    <property type="entry name" value="HELICASE_ATP_BIND_1"/>
    <property type="match status" value="1"/>
</dbReference>
<dbReference type="PROSITE" id="PS51194">
    <property type="entry name" value="HELICASE_CTER"/>
    <property type="match status" value="1"/>
</dbReference>
<dbReference type="InterPro" id="IPR001650">
    <property type="entry name" value="Helicase_C-like"/>
</dbReference>
<dbReference type="GO" id="GO:0016787">
    <property type="term" value="F:hydrolase activity"/>
    <property type="evidence" value="ECO:0007669"/>
    <property type="project" value="InterPro"/>
</dbReference>
<keyword evidence="5" id="KW-1185">Reference proteome</keyword>
<keyword evidence="1" id="KW-0067">ATP-binding</keyword>
<dbReference type="GO" id="GO:0036121">
    <property type="term" value="F:double-stranded DNA helicase activity"/>
    <property type="evidence" value="ECO:0007669"/>
    <property type="project" value="TreeGrafter"/>
</dbReference>
<organism evidence="4 5">
    <name type="scientific">Babjeviella inositovora NRRL Y-12698</name>
    <dbReference type="NCBI Taxonomy" id="984486"/>
    <lineage>
        <taxon>Eukaryota</taxon>
        <taxon>Fungi</taxon>
        <taxon>Dikarya</taxon>
        <taxon>Ascomycota</taxon>
        <taxon>Saccharomycotina</taxon>
        <taxon>Pichiomycetes</taxon>
        <taxon>Serinales incertae sedis</taxon>
        <taxon>Babjeviella</taxon>
    </lineage>
</organism>
<dbReference type="GO" id="GO:0070125">
    <property type="term" value="P:mitochondrial translational elongation"/>
    <property type="evidence" value="ECO:0007669"/>
    <property type="project" value="TreeGrafter"/>
</dbReference>
<dbReference type="SUPFAM" id="SSF52540">
    <property type="entry name" value="P-loop containing nucleoside triphosphate hydrolases"/>
    <property type="match status" value="1"/>
</dbReference>
<evidence type="ECO:0000313" key="4">
    <source>
        <dbReference type="EMBL" id="ODQ81789.1"/>
    </source>
</evidence>
<dbReference type="InterPro" id="IPR027417">
    <property type="entry name" value="P-loop_NTPase"/>
</dbReference>
<evidence type="ECO:0000256" key="1">
    <source>
        <dbReference type="ARBA" id="ARBA00022806"/>
    </source>
</evidence>
<dbReference type="PANTHER" id="PTHR47396:SF1">
    <property type="entry name" value="ATP-DEPENDENT HELICASE IRC3-RELATED"/>
    <property type="match status" value="1"/>
</dbReference>
<dbReference type="InterPro" id="IPR006935">
    <property type="entry name" value="Helicase/UvrB_N"/>
</dbReference>
<dbReference type="GeneID" id="30145867"/>
<feature type="domain" description="Helicase ATP-binding" evidence="2">
    <location>
        <begin position="48"/>
        <end position="209"/>
    </location>
</feature>
<keyword evidence="1" id="KW-0378">Hydrolase</keyword>
<gene>
    <name evidence="4" type="ORF">BABINDRAFT_160029</name>
</gene>
<dbReference type="GO" id="GO:0061749">
    <property type="term" value="F:forked DNA-dependent helicase activity"/>
    <property type="evidence" value="ECO:0007669"/>
    <property type="project" value="TreeGrafter"/>
</dbReference>
<dbReference type="OrthoDB" id="16911at2759"/>
<name>A0A1E3QVU9_9ASCO</name>
<dbReference type="GO" id="GO:0005524">
    <property type="term" value="F:ATP binding"/>
    <property type="evidence" value="ECO:0007669"/>
    <property type="project" value="InterPro"/>
</dbReference>
<dbReference type="InterPro" id="IPR014001">
    <property type="entry name" value="Helicase_ATP-bd"/>
</dbReference>
<feature type="domain" description="Helicase C-terminal" evidence="3">
    <location>
        <begin position="273"/>
        <end position="439"/>
    </location>
</feature>
<dbReference type="Proteomes" id="UP000094336">
    <property type="component" value="Unassembled WGS sequence"/>
</dbReference>
<evidence type="ECO:0000259" key="2">
    <source>
        <dbReference type="PROSITE" id="PS51192"/>
    </source>
</evidence>
<dbReference type="Pfam" id="PF00271">
    <property type="entry name" value="Helicase_C"/>
    <property type="match status" value="1"/>
</dbReference>
<dbReference type="GO" id="GO:0032042">
    <property type="term" value="P:mitochondrial DNA metabolic process"/>
    <property type="evidence" value="ECO:0007669"/>
    <property type="project" value="TreeGrafter"/>
</dbReference>
<dbReference type="SMART" id="SM00490">
    <property type="entry name" value="HELICc"/>
    <property type="match status" value="1"/>
</dbReference>
<dbReference type="EMBL" id="KV454427">
    <property type="protein sequence ID" value="ODQ81789.1"/>
    <property type="molecule type" value="Genomic_DNA"/>
</dbReference>
<proteinExistence type="predicted"/>
<evidence type="ECO:0000313" key="5">
    <source>
        <dbReference type="Proteomes" id="UP000094336"/>
    </source>
</evidence>
<dbReference type="GO" id="GO:0005759">
    <property type="term" value="C:mitochondrial matrix"/>
    <property type="evidence" value="ECO:0007669"/>
    <property type="project" value="TreeGrafter"/>
</dbReference>
<dbReference type="AlphaFoldDB" id="A0A1E3QVU9"/>
<dbReference type="Pfam" id="PF04851">
    <property type="entry name" value="ResIII"/>
    <property type="match status" value="1"/>
</dbReference>
<keyword evidence="1" id="KW-0547">Nucleotide-binding</keyword>
<keyword evidence="1" id="KW-0347">Helicase</keyword>
<evidence type="ECO:0000259" key="3">
    <source>
        <dbReference type="PROSITE" id="PS51194"/>
    </source>
</evidence>
<dbReference type="STRING" id="984486.A0A1E3QVU9"/>
<sequence>MLGYMRCLPSFICRTNRPLSRYFSLVLARFQKLALRDYQEQCIDDCLGALGTGKRRIAVSLATGGGKTVIFSHLISQVVPSKGYGHKTLVLVHRKELAVQAAKHCQLSIPDSKVEIDMGALKSTHTADITVASVWTLKNDRLALYNPRDYKMIIIDECHHASSKSYERILSHFQANLSNSPVAVVGFSATIERNDGMSLQGVFDEIVFRRDVMEMIDNNWLCDAKFTTVTNAAADMSQVKVGKSKDYLISSLAKHMNTDATNELILKTYMHLAVKNRLRSTLIFCVDVAHVQSLFHTFQSKGINAQYVTGKTKSQYRGEIVQDFKAGKIPVLLNCGVFTEGTDIPNIDSIFLARPTKSKPLLLQIIGRGLRLHEGKSFCHVVDFVGVNGNGLISVPTLAGLDPSASVTDMTMAEMVELAVMEREKTELAALALNKVKMETFEGFASFMLAANKNNSSDEELIRQSRNHWVRVNLDSWVRSIGKTGRYFRLQREDFKVDGAWKNRYYLTEVREIPRHAPTGAKFHYRMVLFDKPLDEILKHEMGASSFFGMQWRQRAPTPKQITSIEMRLKKIVSRLKFEGGYSPTQEEVNTAISDEMSTLTMGAASDLLTASIFTSSRLKWFLKRTFGDKLHFPPSTFLSLKAQLQEEKRRYLKAHPIAAETAPKSSISSTLSG</sequence>
<protein>
    <recommendedName>
        <fullName evidence="6">Helicase ATP-binding domain-containing protein</fullName>
    </recommendedName>
</protein>
<dbReference type="PANTHER" id="PTHR47396">
    <property type="entry name" value="TYPE I RESTRICTION ENZYME ECOKI R PROTEIN"/>
    <property type="match status" value="1"/>
</dbReference>
<reference evidence="5" key="1">
    <citation type="submission" date="2016-05" db="EMBL/GenBank/DDBJ databases">
        <title>Comparative genomics of biotechnologically important yeasts.</title>
        <authorList>
            <consortium name="DOE Joint Genome Institute"/>
            <person name="Riley R."/>
            <person name="Haridas S."/>
            <person name="Wolfe K.H."/>
            <person name="Lopes M.R."/>
            <person name="Hittinger C.T."/>
            <person name="Goker M."/>
            <person name="Salamov A."/>
            <person name="Wisecaver J."/>
            <person name="Long T.M."/>
            <person name="Aerts A.L."/>
            <person name="Barry K."/>
            <person name="Choi C."/>
            <person name="Clum A."/>
            <person name="Coughlan A.Y."/>
            <person name="Deshpande S."/>
            <person name="Douglass A.P."/>
            <person name="Hanson S.J."/>
            <person name="Klenk H.-P."/>
            <person name="Labutti K."/>
            <person name="Lapidus A."/>
            <person name="Lindquist E."/>
            <person name="Lipzen A."/>
            <person name="Meier-Kolthoff J.P."/>
            <person name="Ohm R.A."/>
            <person name="Otillar R.P."/>
            <person name="Pangilinan J."/>
            <person name="Peng Y."/>
            <person name="Rokas A."/>
            <person name="Rosa C.A."/>
            <person name="Scheuner C."/>
            <person name="Sibirny A.A."/>
            <person name="Slot J.C."/>
            <person name="Stielow J.B."/>
            <person name="Sun H."/>
            <person name="Kurtzman C.P."/>
            <person name="Blackwell M."/>
            <person name="Grigoriev I.V."/>
            <person name="Jeffries T.W."/>
        </authorList>
    </citation>
    <scope>NUCLEOTIDE SEQUENCE [LARGE SCALE GENOMIC DNA]</scope>
    <source>
        <strain evidence="5">NRRL Y-12698</strain>
    </source>
</reference>
<dbReference type="Gene3D" id="3.40.50.300">
    <property type="entry name" value="P-loop containing nucleotide triphosphate hydrolases"/>
    <property type="match status" value="2"/>
</dbReference>
<dbReference type="SMART" id="SM00487">
    <property type="entry name" value="DEXDc"/>
    <property type="match status" value="1"/>
</dbReference>
<dbReference type="GO" id="GO:0000403">
    <property type="term" value="F:Y-form DNA binding"/>
    <property type="evidence" value="ECO:0007669"/>
    <property type="project" value="TreeGrafter"/>
</dbReference>
<dbReference type="InterPro" id="IPR050742">
    <property type="entry name" value="Helicase_Restrict-Modif_Enz"/>
</dbReference>